<keyword evidence="4" id="KW-1185">Reference proteome</keyword>
<gene>
    <name evidence="3" type="ORF">ACFQ3Q_09100</name>
</gene>
<evidence type="ECO:0000256" key="1">
    <source>
        <dbReference type="ARBA" id="ARBA00006817"/>
    </source>
</evidence>
<dbReference type="InterPro" id="IPR023393">
    <property type="entry name" value="START-like_dom_sf"/>
</dbReference>
<feature type="domain" description="Activator of Hsp90 ATPase homologue 1/2-like C-terminal" evidence="2">
    <location>
        <begin position="24"/>
        <end position="148"/>
    </location>
</feature>
<dbReference type="Gene3D" id="3.30.530.20">
    <property type="match status" value="1"/>
</dbReference>
<accession>A0ABW3NSB1</accession>
<dbReference type="EMBL" id="JBHTLI010000001">
    <property type="protein sequence ID" value="MFD1095905.1"/>
    <property type="molecule type" value="Genomic_DNA"/>
</dbReference>
<comment type="similarity">
    <text evidence="1">Belongs to the AHA1 family.</text>
</comment>
<proteinExistence type="inferred from homology"/>
<comment type="caution">
    <text evidence="3">The sequence shown here is derived from an EMBL/GenBank/DDBJ whole genome shotgun (WGS) entry which is preliminary data.</text>
</comment>
<evidence type="ECO:0000259" key="2">
    <source>
        <dbReference type="Pfam" id="PF08327"/>
    </source>
</evidence>
<dbReference type="InterPro" id="IPR013538">
    <property type="entry name" value="ASHA1/2-like_C"/>
</dbReference>
<organism evidence="3 4">
    <name type="scientific">Salegentibacter chungangensis</name>
    <dbReference type="NCBI Taxonomy" id="1335724"/>
    <lineage>
        <taxon>Bacteria</taxon>
        <taxon>Pseudomonadati</taxon>
        <taxon>Bacteroidota</taxon>
        <taxon>Flavobacteriia</taxon>
        <taxon>Flavobacteriales</taxon>
        <taxon>Flavobacteriaceae</taxon>
        <taxon>Salegentibacter</taxon>
    </lineage>
</organism>
<dbReference type="CDD" id="cd08899">
    <property type="entry name" value="SRPBCC_CalC_Aha1-like_6"/>
    <property type="match status" value="1"/>
</dbReference>
<name>A0ABW3NSB1_9FLAO</name>
<dbReference type="Pfam" id="PF08327">
    <property type="entry name" value="AHSA1"/>
    <property type="match status" value="1"/>
</dbReference>
<evidence type="ECO:0000313" key="3">
    <source>
        <dbReference type="EMBL" id="MFD1095905.1"/>
    </source>
</evidence>
<dbReference type="SUPFAM" id="SSF55961">
    <property type="entry name" value="Bet v1-like"/>
    <property type="match status" value="1"/>
</dbReference>
<reference evidence="4" key="1">
    <citation type="journal article" date="2019" name="Int. J. Syst. Evol. Microbiol.">
        <title>The Global Catalogue of Microorganisms (GCM) 10K type strain sequencing project: providing services to taxonomists for standard genome sequencing and annotation.</title>
        <authorList>
            <consortium name="The Broad Institute Genomics Platform"/>
            <consortium name="The Broad Institute Genome Sequencing Center for Infectious Disease"/>
            <person name="Wu L."/>
            <person name="Ma J."/>
        </authorList>
    </citation>
    <scope>NUCLEOTIDE SEQUENCE [LARGE SCALE GENOMIC DNA]</scope>
    <source>
        <strain evidence="4">CCUG 64793</strain>
    </source>
</reference>
<dbReference type="RefSeq" id="WP_380745015.1">
    <property type="nucleotide sequence ID" value="NZ_JBHTLI010000001.1"/>
</dbReference>
<sequence>MGKHGKLIAPGTLQFKVLLPGNTEDLWEYLTKSGKRGQWLASGKLEERAGGKLTLHFQHNLLSDEEDPVPEKFSQYEDGDTMEARVLLVEPPKQLSYTWAGDSEVSFELLPKEDNALLILTHKGLGEEPETLIGVAAGWHTHLDILESKLWGKKAPAFWKTYEKHEQDYKERFDKNLEK</sequence>
<evidence type="ECO:0000313" key="4">
    <source>
        <dbReference type="Proteomes" id="UP001597131"/>
    </source>
</evidence>
<dbReference type="Proteomes" id="UP001597131">
    <property type="component" value="Unassembled WGS sequence"/>
</dbReference>
<protein>
    <submittedName>
        <fullName evidence="3">SRPBCC family protein</fullName>
    </submittedName>
</protein>